<organism evidence="3 4">
    <name type="scientific">Rubripirellula tenax</name>
    <dbReference type="NCBI Taxonomy" id="2528015"/>
    <lineage>
        <taxon>Bacteria</taxon>
        <taxon>Pseudomonadati</taxon>
        <taxon>Planctomycetota</taxon>
        <taxon>Planctomycetia</taxon>
        <taxon>Pirellulales</taxon>
        <taxon>Pirellulaceae</taxon>
        <taxon>Rubripirellula</taxon>
    </lineage>
</organism>
<accession>A0A5C6EPR3</accession>
<dbReference type="PANTHER" id="PTHR36453">
    <property type="entry name" value="SECRETED PROTEIN-RELATED"/>
    <property type="match status" value="1"/>
</dbReference>
<dbReference type="Pfam" id="PF13229">
    <property type="entry name" value="Beta_helix"/>
    <property type="match status" value="1"/>
</dbReference>
<sequence precursor="true">MRFVLTVLVALCLSITAHAVEIHVSPAGSDTNSGAIDAPLATIAAARDALRASQNLGKEPCSVILADGVYYLPETLVLTPEDSGSDEHPVIYRAQNRGGAVLSGGLKLALDWQPWKNGLFQAKTPAGLDIDQLFMDGKQQRMARYPNYDATKKTDAYQGFAADAFSKQRAAKWADPSGGYIHAMHRARWGGYHYRITGKDENGDVTYEGGWQNNRQMGMHESQRMVENIFEELDAPEEWFHDADSNTLYYKPVAGFDLDAAKVEVVRLRHLVEIHGDQKQPVATMKIPDPGNAIADLTLETPETVKAVQRIQFQGLRFAGSRRTFLDTREPLLQSDWTVYRGGAVHLRGTEHVAIEDCDFEELGGNAVFVDGYNRHAVIRGNLFRNNGASDVSFVGSFAAVRSPRFSYLTMPHPLDSVDREIGPKTEEYPADCLVENNLITRCGRIEKQCSGINLSMSSRITVRHNTVFDTPRAAINVCDGTWGGHLIEWNDCFDTVLETHDHGAFNSWGRDRYWHQAGPSGPRHRDDRGKPLISVWMEDDPNSPFWDAYQTTILRNNRMQCDHGWDIDLDDGSTNYQIYHNLCLSGGLKTREGYKRIVRNNVVLAGGYTCNVPYPKPTQDLFESNVLWGGGYSASNPLLWGGVRNRAFMHNPASEGAAPWVAAQSKTQDDADSLYGNAQFVDPVAGDFRVADSSPVLALGFKNFPMEGFGVFSARLEAMAEEPAIVLPGKVEPNEVAKAQKLKVLEAEYKALTTEAELTATGMDSARGILLVNVPASSPMADCGFKSDDVVLEIDGKKASARNFASTMRRLKSGAHQAIVWRGQQMHQFKFNSGTEQ</sequence>
<evidence type="ECO:0000313" key="3">
    <source>
        <dbReference type="EMBL" id="TWU50595.1"/>
    </source>
</evidence>
<evidence type="ECO:0000259" key="2">
    <source>
        <dbReference type="Pfam" id="PF13229"/>
    </source>
</evidence>
<dbReference type="OrthoDB" id="9760240at2"/>
<feature type="signal peptide" evidence="1">
    <location>
        <begin position="1"/>
        <end position="19"/>
    </location>
</feature>
<dbReference type="EMBL" id="SJPW01000005">
    <property type="protein sequence ID" value="TWU50595.1"/>
    <property type="molecule type" value="Genomic_DNA"/>
</dbReference>
<proteinExistence type="predicted"/>
<evidence type="ECO:0000256" key="1">
    <source>
        <dbReference type="SAM" id="SignalP"/>
    </source>
</evidence>
<dbReference type="SMART" id="SM00710">
    <property type="entry name" value="PbH1"/>
    <property type="match status" value="4"/>
</dbReference>
<keyword evidence="1" id="KW-0732">Signal</keyword>
<dbReference type="InterPro" id="IPR039448">
    <property type="entry name" value="Beta_helix"/>
</dbReference>
<dbReference type="SUPFAM" id="SSF50156">
    <property type="entry name" value="PDZ domain-like"/>
    <property type="match status" value="1"/>
</dbReference>
<feature type="domain" description="Right handed beta helix" evidence="2">
    <location>
        <begin position="344"/>
        <end position="482"/>
    </location>
</feature>
<dbReference type="InterPro" id="IPR012334">
    <property type="entry name" value="Pectin_lyas_fold"/>
</dbReference>
<dbReference type="SUPFAM" id="SSF51126">
    <property type="entry name" value="Pectin lyase-like"/>
    <property type="match status" value="1"/>
</dbReference>
<name>A0A5C6EPR3_9BACT</name>
<keyword evidence="4" id="KW-1185">Reference proteome</keyword>
<dbReference type="RefSeq" id="WP_146459314.1">
    <property type="nucleotide sequence ID" value="NZ_SJPW01000005.1"/>
</dbReference>
<dbReference type="PANTHER" id="PTHR36453:SF1">
    <property type="entry name" value="RIGHT HANDED BETA HELIX DOMAIN-CONTAINING PROTEIN"/>
    <property type="match status" value="1"/>
</dbReference>
<dbReference type="InterPro" id="IPR036034">
    <property type="entry name" value="PDZ_sf"/>
</dbReference>
<evidence type="ECO:0000313" key="4">
    <source>
        <dbReference type="Proteomes" id="UP000318288"/>
    </source>
</evidence>
<dbReference type="InterPro" id="IPR006626">
    <property type="entry name" value="PbH1"/>
</dbReference>
<dbReference type="Gene3D" id="2.30.42.10">
    <property type="match status" value="1"/>
</dbReference>
<comment type="caution">
    <text evidence="3">The sequence shown here is derived from an EMBL/GenBank/DDBJ whole genome shotgun (WGS) entry which is preliminary data.</text>
</comment>
<reference evidence="3 4" key="1">
    <citation type="submission" date="2019-02" db="EMBL/GenBank/DDBJ databases">
        <title>Deep-cultivation of Planctomycetes and their phenomic and genomic characterization uncovers novel biology.</title>
        <authorList>
            <person name="Wiegand S."/>
            <person name="Jogler M."/>
            <person name="Boedeker C."/>
            <person name="Pinto D."/>
            <person name="Vollmers J."/>
            <person name="Rivas-Marin E."/>
            <person name="Kohn T."/>
            <person name="Peeters S.H."/>
            <person name="Heuer A."/>
            <person name="Rast P."/>
            <person name="Oberbeckmann S."/>
            <person name="Bunk B."/>
            <person name="Jeske O."/>
            <person name="Meyerdierks A."/>
            <person name="Storesund J.E."/>
            <person name="Kallscheuer N."/>
            <person name="Luecker S."/>
            <person name="Lage O.M."/>
            <person name="Pohl T."/>
            <person name="Merkel B.J."/>
            <person name="Hornburger P."/>
            <person name="Mueller R.-W."/>
            <person name="Bruemmer F."/>
            <person name="Labrenz M."/>
            <person name="Spormann A.M."/>
            <person name="Op Den Camp H."/>
            <person name="Overmann J."/>
            <person name="Amann R."/>
            <person name="Jetten M.S.M."/>
            <person name="Mascher T."/>
            <person name="Medema M.H."/>
            <person name="Devos D.P."/>
            <person name="Kaster A.-K."/>
            <person name="Ovreas L."/>
            <person name="Rohde M."/>
            <person name="Galperin M.Y."/>
            <person name="Jogler C."/>
        </authorList>
    </citation>
    <scope>NUCLEOTIDE SEQUENCE [LARGE SCALE GENOMIC DNA]</scope>
    <source>
        <strain evidence="3 4">Poly51</strain>
    </source>
</reference>
<gene>
    <name evidence="3" type="ORF">Poly51_38870</name>
</gene>
<dbReference type="AlphaFoldDB" id="A0A5C6EPR3"/>
<dbReference type="InterPro" id="IPR011050">
    <property type="entry name" value="Pectin_lyase_fold/virulence"/>
</dbReference>
<dbReference type="Gene3D" id="2.160.20.10">
    <property type="entry name" value="Single-stranded right-handed beta-helix, Pectin lyase-like"/>
    <property type="match status" value="2"/>
</dbReference>
<dbReference type="Proteomes" id="UP000318288">
    <property type="component" value="Unassembled WGS sequence"/>
</dbReference>
<protein>
    <recommendedName>
        <fullName evidence="2">Right handed beta helix domain-containing protein</fullName>
    </recommendedName>
</protein>
<feature type="chain" id="PRO_5022874389" description="Right handed beta helix domain-containing protein" evidence="1">
    <location>
        <begin position="20"/>
        <end position="838"/>
    </location>
</feature>